<dbReference type="Proteomes" id="UP000031774">
    <property type="component" value="Plasmid pSVL1"/>
</dbReference>
<organism evidence="1 2">
    <name type="scientific">Streptomyces vietnamensis</name>
    <dbReference type="NCBI Taxonomy" id="362257"/>
    <lineage>
        <taxon>Bacteria</taxon>
        <taxon>Bacillati</taxon>
        <taxon>Actinomycetota</taxon>
        <taxon>Actinomycetes</taxon>
        <taxon>Kitasatosporales</taxon>
        <taxon>Streptomycetaceae</taxon>
        <taxon>Streptomyces</taxon>
    </lineage>
</organism>
<evidence type="ECO:0000313" key="2">
    <source>
        <dbReference type="Proteomes" id="UP000031774"/>
    </source>
</evidence>
<protein>
    <submittedName>
        <fullName evidence="1">Uncharacterized protein</fullName>
    </submittedName>
</protein>
<dbReference type="KEGG" id="svt:SVTN_40740"/>
<name>A0A0B5I8X7_9ACTN</name>
<sequence>MDPFVTYPDHPACGICPSRRLRREGLDAAAGTHLIRADIAEELGYPEPREEDGLYGIGGWEWTWSISTWDCACSSWYYHETDPCPNCGGERPNGFELAA</sequence>
<dbReference type="HOGENOM" id="CLU_2319044_0_0_11"/>
<accession>A0A0B5I8X7</accession>
<dbReference type="AlphaFoldDB" id="A0A0B5I8X7"/>
<keyword evidence="1" id="KW-0614">Plasmid</keyword>
<keyword evidence="2" id="KW-1185">Reference proteome</keyword>
<gene>
    <name evidence="1" type="ORF">SVTN_40740</name>
</gene>
<evidence type="ECO:0000313" key="1">
    <source>
        <dbReference type="EMBL" id="AJF70485.1"/>
    </source>
</evidence>
<geneLocation type="plasmid" evidence="1 2">
    <name>pSVL1</name>
</geneLocation>
<dbReference type="RefSeq" id="WP_041134952.1">
    <property type="nucleotide sequence ID" value="NZ_CP010408.1"/>
</dbReference>
<dbReference type="EMBL" id="CP010408">
    <property type="protein sequence ID" value="AJF70485.1"/>
    <property type="molecule type" value="Genomic_DNA"/>
</dbReference>
<proteinExistence type="predicted"/>
<reference evidence="1 2" key="1">
    <citation type="submission" date="2014-12" db="EMBL/GenBank/DDBJ databases">
        <title>Complete genome sequence of Streptomyces vietnamensis strain GIMV4.0001, a genetic manipulable producer of the benzoisochromanequinone antibiotic granaticin.</title>
        <authorList>
            <person name="Deng M.R."/>
            <person name="Guo J."/>
            <person name="Ma L.Y."/>
            <person name="Feng G.D."/>
            <person name="Mo C.Y."/>
            <person name="Zhu H.H."/>
        </authorList>
    </citation>
    <scope>NUCLEOTIDE SEQUENCE [LARGE SCALE GENOMIC DNA]</scope>
    <source>
        <strain evidence="2">GIMV4.0001</strain>
        <plasmid evidence="1 2">pSVL1</plasmid>
    </source>
</reference>